<name>J2K7Q4_9ACTN</name>
<dbReference type="AlphaFoldDB" id="J2K7Q4"/>
<dbReference type="CDD" id="cd02440">
    <property type="entry name" value="AdoMet_MTases"/>
    <property type="match status" value="1"/>
</dbReference>
<dbReference type="STRING" id="1160718.SU9_03061"/>
<gene>
    <name evidence="4" type="ORF">SU9_028495</name>
    <name evidence="3" type="ORF">SU9_03061</name>
</gene>
<dbReference type="InterPro" id="IPR013216">
    <property type="entry name" value="Methyltransf_11"/>
</dbReference>
<accession>J2K7Q4</accession>
<sequence length="289" mass="29914">MVPTDEPTDVPTEGGSAVPQTPFDESERLVWAGNAAAYEAGFAKLCAHPVPRLLDAARVRTGARVLDVGTGTGSVAAAAGARGARVAAVDAEPDMARRAARSVPGARVLVAALPQLPFTDGYFDAVVGNFVLNHVGRPRAALEELRRVTRPGGRIALTVWAAPAAPGQALLGRAVEAAGVPRPPSLPTLAPEEDFPRTPDGLAALLRGAGLAGVECVPLSWNHRTTAREWWSGPAAGVATIGRTVLSQGPAVAERIRRHFAVLAREFTDEDGALVLPHTALLASGRVAG</sequence>
<dbReference type="EMBL" id="CP072931">
    <property type="protein sequence ID" value="QTZ94904.1"/>
    <property type="molecule type" value="Genomic_DNA"/>
</dbReference>
<dbReference type="PANTHER" id="PTHR43591">
    <property type="entry name" value="METHYLTRANSFERASE"/>
    <property type="match status" value="1"/>
</dbReference>
<dbReference type="HOGENOM" id="CLU_037990_2_3_11"/>
<proteinExistence type="predicted"/>
<reference evidence="3" key="1">
    <citation type="journal article" date="2012" name="J. Bacteriol.">
        <title>Genome Sequence of Streptomyces auratus Strain AGR0001, a Phoslactomycin-Producing Actinomycete.</title>
        <authorList>
            <person name="Han X."/>
            <person name="Li M."/>
            <person name="Ding Z."/>
            <person name="Zhao J."/>
            <person name="Ji K."/>
            <person name="Wen M."/>
            <person name="Lu T."/>
        </authorList>
    </citation>
    <scope>NUCLEOTIDE SEQUENCE [LARGE SCALE GENOMIC DNA]</scope>
    <source>
        <strain evidence="3">AGR0001</strain>
    </source>
</reference>
<dbReference type="Pfam" id="PF08241">
    <property type="entry name" value="Methyltransf_11"/>
    <property type="match status" value="1"/>
</dbReference>
<dbReference type="GO" id="GO:0032259">
    <property type="term" value="P:methylation"/>
    <property type="evidence" value="ECO:0007669"/>
    <property type="project" value="UniProtKB-KW"/>
</dbReference>
<dbReference type="GO" id="GO:0008757">
    <property type="term" value="F:S-adenosylmethionine-dependent methyltransferase activity"/>
    <property type="evidence" value="ECO:0007669"/>
    <property type="project" value="InterPro"/>
</dbReference>
<feature type="domain" description="Methyltransferase type 11" evidence="2">
    <location>
        <begin position="66"/>
        <end position="156"/>
    </location>
</feature>
<keyword evidence="5" id="KW-1185">Reference proteome</keyword>
<dbReference type="InterPro" id="IPR029063">
    <property type="entry name" value="SAM-dependent_MTases_sf"/>
</dbReference>
<dbReference type="Gene3D" id="3.40.50.150">
    <property type="entry name" value="Vaccinia Virus protein VP39"/>
    <property type="match status" value="1"/>
</dbReference>
<evidence type="ECO:0000313" key="3">
    <source>
        <dbReference type="EMBL" id="EJJ08520.1"/>
    </source>
</evidence>
<reference evidence="4" key="2">
    <citation type="submission" date="2021-04" db="EMBL/GenBank/DDBJ databases">
        <authorList>
            <person name="Wen M.-L."/>
            <person name="Han X.-L."/>
            <person name="Xiong J."/>
        </authorList>
    </citation>
    <scope>NUCLEOTIDE SEQUENCE</scope>
    <source>
        <strain evidence="4">AGR0001</strain>
    </source>
</reference>
<organism evidence="3">
    <name type="scientific">Streptomyces auratus AGR0001</name>
    <dbReference type="NCBI Taxonomy" id="1160718"/>
    <lineage>
        <taxon>Bacteria</taxon>
        <taxon>Bacillati</taxon>
        <taxon>Actinomycetota</taxon>
        <taxon>Actinomycetes</taxon>
        <taxon>Kitasatosporales</taxon>
        <taxon>Streptomycetaceae</taxon>
        <taxon>Streptomyces</taxon>
    </lineage>
</organism>
<evidence type="ECO:0000259" key="2">
    <source>
        <dbReference type="Pfam" id="PF08241"/>
    </source>
</evidence>
<dbReference type="OrthoDB" id="448116at2"/>
<dbReference type="PATRIC" id="fig|1160718.3.peg.630"/>
<dbReference type="RefSeq" id="WP_006602198.1">
    <property type="nucleotide sequence ID" value="NZ_CP072931.1"/>
</dbReference>
<feature type="region of interest" description="Disordered" evidence="1">
    <location>
        <begin position="1"/>
        <end position="24"/>
    </location>
</feature>
<evidence type="ECO:0000313" key="4">
    <source>
        <dbReference type="EMBL" id="QTZ94904.1"/>
    </source>
</evidence>
<dbReference type="PANTHER" id="PTHR43591:SF24">
    <property type="entry name" value="2-METHOXY-6-POLYPRENYL-1,4-BENZOQUINOL METHYLASE, MITOCHONDRIAL"/>
    <property type="match status" value="1"/>
</dbReference>
<dbReference type="EMBL" id="AJGV01000026">
    <property type="protein sequence ID" value="EJJ08520.1"/>
    <property type="molecule type" value="Genomic_DNA"/>
</dbReference>
<dbReference type="eggNOG" id="COG2226">
    <property type="taxonomic scope" value="Bacteria"/>
</dbReference>
<keyword evidence="3" id="KW-0489">Methyltransferase</keyword>
<evidence type="ECO:0000313" key="5">
    <source>
        <dbReference type="Proteomes" id="UP000009036"/>
    </source>
</evidence>
<dbReference type="SUPFAM" id="SSF53335">
    <property type="entry name" value="S-adenosyl-L-methionine-dependent methyltransferases"/>
    <property type="match status" value="1"/>
</dbReference>
<protein>
    <submittedName>
        <fullName evidence="4">Methyltransferase domain-containing protein</fullName>
    </submittedName>
    <submittedName>
        <fullName evidence="3">Methyltransferase type 11</fullName>
    </submittedName>
</protein>
<evidence type="ECO:0000256" key="1">
    <source>
        <dbReference type="SAM" id="MobiDB-lite"/>
    </source>
</evidence>
<dbReference type="Proteomes" id="UP000009036">
    <property type="component" value="Chromosome"/>
</dbReference>
<keyword evidence="3" id="KW-0808">Transferase</keyword>
<dbReference type="KEGG" id="sauh:SU9_028495"/>